<feature type="region of interest" description="Disordered" evidence="1">
    <location>
        <begin position="105"/>
        <end position="130"/>
    </location>
</feature>
<gene>
    <name evidence="3" type="ORF">PUN28_013339</name>
</gene>
<keyword evidence="4" id="KW-1185">Reference proteome</keyword>
<comment type="caution">
    <text evidence="3">The sequence shown here is derived from an EMBL/GenBank/DDBJ whole genome shotgun (WGS) entry which is preliminary data.</text>
</comment>
<name>A0AAW2FAG5_9HYME</name>
<accession>A0AAW2FAG5</accession>
<evidence type="ECO:0000313" key="4">
    <source>
        <dbReference type="Proteomes" id="UP001430953"/>
    </source>
</evidence>
<dbReference type="AlphaFoldDB" id="A0AAW2FAG5"/>
<keyword evidence="2" id="KW-0472">Membrane</keyword>
<feature type="compositionally biased region" description="Basic and acidic residues" evidence="1">
    <location>
        <begin position="120"/>
        <end position="130"/>
    </location>
</feature>
<organism evidence="3 4">
    <name type="scientific">Cardiocondyla obscurior</name>
    <dbReference type="NCBI Taxonomy" id="286306"/>
    <lineage>
        <taxon>Eukaryota</taxon>
        <taxon>Metazoa</taxon>
        <taxon>Ecdysozoa</taxon>
        <taxon>Arthropoda</taxon>
        <taxon>Hexapoda</taxon>
        <taxon>Insecta</taxon>
        <taxon>Pterygota</taxon>
        <taxon>Neoptera</taxon>
        <taxon>Endopterygota</taxon>
        <taxon>Hymenoptera</taxon>
        <taxon>Apocrita</taxon>
        <taxon>Aculeata</taxon>
        <taxon>Formicoidea</taxon>
        <taxon>Formicidae</taxon>
        <taxon>Myrmicinae</taxon>
        <taxon>Cardiocondyla</taxon>
    </lineage>
</organism>
<evidence type="ECO:0000256" key="2">
    <source>
        <dbReference type="SAM" id="Phobius"/>
    </source>
</evidence>
<feature type="transmembrane region" description="Helical" evidence="2">
    <location>
        <begin position="40"/>
        <end position="68"/>
    </location>
</feature>
<reference evidence="3 4" key="1">
    <citation type="submission" date="2023-03" db="EMBL/GenBank/DDBJ databases">
        <title>High recombination rates correlate with genetic variation in Cardiocondyla obscurior ants.</title>
        <authorList>
            <person name="Errbii M."/>
        </authorList>
    </citation>
    <scope>NUCLEOTIDE SEQUENCE [LARGE SCALE GENOMIC DNA]</scope>
    <source>
        <strain evidence="3">Alpha-2009</strain>
        <tissue evidence="3">Whole body</tissue>
    </source>
</reference>
<evidence type="ECO:0000256" key="1">
    <source>
        <dbReference type="SAM" id="MobiDB-lite"/>
    </source>
</evidence>
<keyword evidence="2" id="KW-0812">Transmembrane</keyword>
<dbReference type="EMBL" id="JADYXP020000013">
    <property type="protein sequence ID" value="KAL0112045.1"/>
    <property type="molecule type" value="Genomic_DNA"/>
</dbReference>
<evidence type="ECO:0000313" key="3">
    <source>
        <dbReference type="EMBL" id="KAL0112045.1"/>
    </source>
</evidence>
<proteinExistence type="predicted"/>
<protein>
    <submittedName>
        <fullName evidence="3">Uncharacterized protein</fullName>
    </submittedName>
</protein>
<dbReference type="Proteomes" id="UP001430953">
    <property type="component" value="Unassembled WGS sequence"/>
</dbReference>
<sequence length="196" mass="21650">MRFRRAWATVPSLASAGGLIRDNRINTPRSGTGISQRPAILSYASRTVVILINVACVLSLFGVTGMMFETVEMPKSINHRRRSFVPTALTVSYPRPRTRAARACPLPASPACSHSRSRNRPADPSDLDRSVWSRGDGARYDFALLASRASTCLRDTTWTRAGCWSSGRCRCRSRRSDLRADCPDDASRTAISPYAR</sequence>
<keyword evidence="2" id="KW-1133">Transmembrane helix</keyword>